<dbReference type="AlphaFoldDB" id="A0AAD9QXC4"/>
<gene>
    <name evidence="1" type="ORF">P5673_006030</name>
</gene>
<keyword evidence="2" id="KW-1185">Reference proteome</keyword>
<evidence type="ECO:0000313" key="2">
    <source>
        <dbReference type="Proteomes" id="UP001249851"/>
    </source>
</evidence>
<comment type="caution">
    <text evidence="1">The sequence shown here is derived from an EMBL/GenBank/DDBJ whole genome shotgun (WGS) entry which is preliminary data.</text>
</comment>
<reference evidence="1" key="2">
    <citation type="journal article" date="2023" name="Science">
        <title>Genomic signatures of disease resistance in endangered staghorn corals.</title>
        <authorList>
            <person name="Vollmer S.V."/>
            <person name="Selwyn J.D."/>
            <person name="Despard B.A."/>
            <person name="Roesel C.L."/>
        </authorList>
    </citation>
    <scope>NUCLEOTIDE SEQUENCE</scope>
    <source>
        <strain evidence="1">K2</strain>
    </source>
</reference>
<dbReference type="EMBL" id="JARQWQ010000010">
    <property type="protein sequence ID" value="KAK2569139.1"/>
    <property type="molecule type" value="Genomic_DNA"/>
</dbReference>
<accession>A0AAD9QXC4</accession>
<reference evidence="1" key="1">
    <citation type="journal article" date="2023" name="G3 (Bethesda)">
        <title>Whole genome assembly and annotation of the endangered Caribbean coral Acropora cervicornis.</title>
        <authorList>
            <person name="Selwyn J.D."/>
            <person name="Vollmer S.V."/>
        </authorList>
    </citation>
    <scope>NUCLEOTIDE SEQUENCE</scope>
    <source>
        <strain evidence="1">K2</strain>
    </source>
</reference>
<organism evidence="1 2">
    <name type="scientific">Acropora cervicornis</name>
    <name type="common">Staghorn coral</name>
    <dbReference type="NCBI Taxonomy" id="6130"/>
    <lineage>
        <taxon>Eukaryota</taxon>
        <taxon>Metazoa</taxon>
        <taxon>Cnidaria</taxon>
        <taxon>Anthozoa</taxon>
        <taxon>Hexacorallia</taxon>
        <taxon>Scleractinia</taxon>
        <taxon>Astrocoeniina</taxon>
        <taxon>Acroporidae</taxon>
        <taxon>Acropora</taxon>
    </lineage>
</organism>
<protein>
    <submittedName>
        <fullName evidence="1">Uncharacterized protein</fullName>
    </submittedName>
</protein>
<evidence type="ECO:0000313" key="1">
    <source>
        <dbReference type="EMBL" id="KAK2569139.1"/>
    </source>
</evidence>
<proteinExistence type="predicted"/>
<name>A0AAD9QXC4_ACRCE</name>
<dbReference type="Proteomes" id="UP001249851">
    <property type="component" value="Unassembled WGS sequence"/>
</dbReference>
<sequence>MTLQHYQLYKTLFSCVMQGKEKPRVEKYLLLACENLYFHYLLF</sequence>